<dbReference type="EMBL" id="FRBD01000011">
    <property type="protein sequence ID" value="SHK74361.1"/>
    <property type="molecule type" value="Genomic_DNA"/>
</dbReference>
<evidence type="ECO:0000313" key="3">
    <source>
        <dbReference type="Proteomes" id="UP000184130"/>
    </source>
</evidence>
<gene>
    <name evidence="2" type="ORF">SAMN05216463_11122</name>
</gene>
<evidence type="ECO:0000313" key="2">
    <source>
        <dbReference type="EMBL" id="SHK74361.1"/>
    </source>
</evidence>
<dbReference type="Proteomes" id="UP000184130">
    <property type="component" value="Unassembled WGS sequence"/>
</dbReference>
<feature type="compositionally biased region" description="Low complexity" evidence="1">
    <location>
        <begin position="96"/>
        <end position="109"/>
    </location>
</feature>
<sequence>MELTGKIIAVMAAQSGVSARTGNSWMSQEYVIEVPGQYPRKCVFRLFGEDKIKQFNIQQGEDLTIQFDIDAHEYNGRWFNEIRAWNVLRGQQPAVAPQSSVAAPSAATSPFPPAQEPAGEGSSDDLPF</sequence>
<dbReference type="Pfam" id="PF11325">
    <property type="entry name" value="DUF3127"/>
    <property type="match status" value="1"/>
</dbReference>
<dbReference type="RefSeq" id="WP_073208153.1">
    <property type="nucleotide sequence ID" value="NZ_FRBD01000011.1"/>
</dbReference>
<evidence type="ECO:0000256" key="1">
    <source>
        <dbReference type="SAM" id="MobiDB-lite"/>
    </source>
</evidence>
<reference evidence="2 3" key="1">
    <citation type="submission" date="2016-11" db="EMBL/GenBank/DDBJ databases">
        <authorList>
            <person name="Jaros S."/>
            <person name="Januszkiewicz K."/>
            <person name="Wedrychowicz H."/>
        </authorList>
    </citation>
    <scope>NUCLEOTIDE SEQUENCE [LARGE SCALE GENOMIC DNA]</scope>
    <source>
        <strain evidence="2 3">KHT3</strain>
    </source>
</reference>
<protein>
    <recommendedName>
        <fullName evidence="4">DUF3127 domain-containing protein</fullName>
    </recommendedName>
</protein>
<accession>A0A1M6UYZ4</accession>
<evidence type="ECO:0008006" key="4">
    <source>
        <dbReference type="Google" id="ProtNLM"/>
    </source>
</evidence>
<dbReference type="AlphaFoldDB" id="A0A1M6UYZ4"/>
<dbReference type="OrthoDB" id="598142at2"/>
<name>A0A1M6UYZ4_XYLRU</name>
<organism evidence="2 3">
    <name type="scientific">Xylanibacter ruminicola</name>
    <name type="common">Prevotella ruminicola</name>
    <dbReference type="NCBI Taxonomy" id="839"/>
    <lineage>
        <taxon>Bacteria</taxon>
        <taxon>Pseudomonadati</taxon>
        <taxon>Bacteroidota</taxon>
        <taxon>Bacteroidia</taxon>
        <taxon>Bacteroidales</taxon>
        <taxon>Prevotellaceae</taxon>
        <taxon>Xylanibacter</taxon>
    </lineage>
</organism>
<dbReference type="InterPro" id="IPR021474">
    <property type="entry name" value="DUF3127"/>
</dbReference>
<feature type="region of interest" description="Disordered" evidence="1">
    <location>
        <begin position="96"/>
        <end position="128"/>
    </location>
</feature>
<proteinExistence type="predicted"/>